<dbReference type="InterPro" id="IPR058698">
    <property type="entry name" value="CUB_metazoa"/>
</dbReference>
<dbReference type="AlphaFoldDB" id="A0ABD2N321"/>
<accession>A0ABD2N321</accession>
<gene>
    <name evidence="2" type="ORF">HHI36_014400</name>
</gene>
<keyword evidence="3" id="KW-1185">Reference proteome</keyword>
<name>A0ABD2N321_9CUCU</name>
<dbReference type="Proteomes" id="UP001516400">
    <property type="component" value="Unassembled WGS sequence"/>
</dbReference>
<feature type="domain" description="CUB" evidence="1">
    <location>
        <begin position="103"/>
        <end position="271"/>
    </location>
</feature>
<sequence>MTSCNLTVKIMDEEIAQVRLDFIHFNLGQPNRKTGVCEEDVFTISDKNSKDLKLCGINSGQHVLFDVVDATQPIEVTMLLNRKAVSRFWEVVVTQIPFAQRAPTGCLQYHIGMQGTIQTMNFADNGRHLADQDYNICIRQEEGVCSIAYEPCHEDSFKIGPNNNGNGNVTLGDEIEGSGGGALVQNRQLNEECVDRVILPCDNEDLIMVGENGPGTCNLIHCGESLCPKGETPCRIESSSTPFTIGIHFEENAKEVPPDDNLGMCLTYEQQLCN</sequence>
<dbReference type="EMBL" id="JABFTP020000062">
    <property type="protein sequence ID" value="KAL3272942.1"/>
    <property type="molecule type" value="Genomic_DNA"/>
</dbReference>
<dbReference type="PANTHER" id="PTHR33236">
    <property type="entry name" value="INTRAFLAGELLAR TRANSPORT PROTEIN 122 FAMILY PROTEIN-RELATED"/>
    <property type="match status" value="1"/>
</dbReference>
<comment type="caution">
    <text evidence="2">The sequence shown here is derived from an EMBL/GenBank/DDBJ whole genome shotgun (WGS) entry which is preliminary data.</text>
</comment>
<dbReference type="Pfam" id="PF26080">
    <property type="entry name" value="CUB_animal"/>
    <property type="match status" value="1"/>
</dbReference>
<evidence type="ECO:0000313" key="2">
    <source>
        <dbReference type="EMBL" id="KAL3272942.1"/>
    </source>
</evidence>
<evidence type="ECO:0000259" key="1">
    <source>
        <dbReference type="Pfam" id="PF26080"/>
    </source>
</evidence>
<proteinExistence type="predicted"/>
<reference evidence="2 3" key="1">
    <citation type="journal article" date="2021" name="BMC Biol.">
        <title>Horizontally acquired antibacterial genes associated with adaptive radiation of ladybird beetles.</title>
        <authorList>
            <person name="Li H.S."/>
            <person name="Tang X.F."/>
            <person name="Huang Y.H."/>
            <person name="Xu Z.Y."/>
            <person name="Chen M.L."/>
            <person name="Du X.Y."/>
            <person name="Qiu B.Y."/>
            <person name="Chen P.T."/>
            <person name="Zhang W."/>
            <person name="Slipinski A."/>
            <person name="Escalona H.E."/>
            <person name="Waterhouse R.M."/>
            <person name="Zwick A."/>
            <person name="Pang H."/>
        </authorList>
    </citation>
    <scope>NUCLEOTIDE SEQUENCE [LARGE SCALE GENOMIC DNA]</scope>
    <source>
        <strain evidence="2">SYSU2018</strain>
    </source>
</reference>
<protein>
    <recommendedName>
        <fullName evidence="1">CUB domain-containing protein</fullName>
    </recommendedName>
</protein>
<dbReference type="PANTHER" id="PTHR33236:SF4">
    <property type="entry name" value="CUB DOMAIN-CONTAINING PROTEIN"/>
    <property type="match status" value="1"/>
</dbReference>
<organism evidence="2 3">
    <name type="scientific">Cryptolaemus montrouzieri</name>
    <dbReference type="NCBI Taxonomy" id="559131"/>
    <lineage>
        <taxon>Eukaryota</taxon>
        <taxon>Metazoa</taxon>
        <taxon>Ecdysozoa</taxon>
        <taxon>Arthropoda</taxon>
        <taxon>Hexapoda</taxon>
        <taxon>Insecta</taxon>
        <taxon>Pterygota</taxon>
        <taxon>Neoptera</taxon>
        <taxon>Endopterygota</taxon>
        <taxon>Coleoptera</taxon>
        <taxon>Polyphaga</taxon>
        <taxon>Cucujiformia</taxon>
        <taxon>Coccinelloidea</taxon>
        <taxon>Coccinellidae</taxon>
        <taxon>Scymninae</taxon>
        <taxon>Scymnini</taxon>
        <taxon>Cryptolaemus</taxon>
    </lineage>
</organism>
<evidence type="ECO:0000313" key="3">
    <source>
        <dbReference type="Proteomes" id="UP001516400"/>
    </source>
</evidence>